<dbReference type="PANTHER" id="PTHR30489:SF0">
    <property type="entry name" value="LIPOPROTEIN-RELEASING SYSTEM TRANSMEMBRANE PROTEIN LOLE"/>
    <property type="match status" value="1"/>
</dbReference>
<evidence type="ECO:0000259" key="10">
    <source>
        <dbReference type="Pfam" id="PF12704"/>
    </source>
</evidence>
<evidence type="ECO:0000313" key="11">
    <source>
        <dbReference type="EMBL" id="AVD71168.1"/>
    </source>
</evidence>
<accession>A0A2L1GNE5</accession>
<dbReference type="InterPro" id="IPR003838">
    <property type="entry name" value="ABC3_permease_C"/>
</dbReference>
<dbReference type="RefSeq" id="WP_104936442.1">
    <property type="nucleotide sequence ID" value="NZ_CP021255.1"/>
</dbReference>
<dbReference type="GO" id="GO:0098797">
    <property type="term" value="C:plasma membrane protein complex"/>
    <property type="evidence" value="ECO:0007669"/>
    <property type="project" value="TreeGrafter"/>
</dbReference>
<proteinExistence type="inferred from homology"/>
<evidence type="ECO:0000256" key="4">
    <source>
        <dbReference type="ARBA" id="ARBA00022475"/>
    </source>
</evidence>
<feature type="transmembrane region" description="Helical" evidence="8">
    <location>
        <begin position="316"/>
        <end position="338"/>
    </location>
</feature>
<dbReference type="GO" id="GO:0044874">
    <property type="term" value="P:lipoprotein localization to outer membrane"/>
    <property type="evidence" value="ECO:0007669"/>
    <property type="project" value="TreeGrafter"/>
</dbReference>
<feature type="domain" description="MacB-like periplasmic core" evidence="10">
    <location>
        <begin position="26"/>
        <end position="245"/>
    </location>
</feature>
<feature type="transmembrane region" description="Helical" evidence="8">
    <location>
        <begin position="272"/>
        <end position="296"/>
    </location>
</feature>
<dbReference type="Proteomes" id="UP000239867">
    <property type="component" value="Chromosome"/>
</dbReference>
<gene>
    <name evidence="11" type="ORF">CAY53_06440</name>
</gene>
<keyword evidence="11" id="KW-0449">Lipoprotein</keyword>
<dbReference type="GO" id="GO:0042953">
    <property type="term" value="P:lipoprotein transport"/>
    <property type="evidence" value="ECO:0007669"/>
    <property type="project" value="InterPro"/>
</dbReference>
<evidence type="ECO:0000256" key="8">
    <source>
        <dbReference type="SAM" id="Phobius"/>
    </source>
</evidence>
<reference evidence="11 12" key="1">
    <citation type="journal article" date="2018" name="MBio">
        <title>Insights into the evolution of host association through the isolation and characterization of a novel human periodontal pathobiont, Desulfobulbus oralis.</title>
        <authorList>
            <person name="Cross K.L."/>
            <person name="Chirania P."/>
            <person name="Xiong W."/>
            <person name="Beall C.J."/>
            <person name="Elkins J.G."/>
            <person name="Giannone R.J."/>
            <person name="Griffen A.L."/>
            <person name="Guss A.M."/>
            <person name="Hettich R.L."/>
            <person name="Joshi S.S."/>
            <person name="Mokrzan E.M."/>
            <person name="Martin R.K."/>
            <person name="Zhulin I.B."/>
            <person name="Leys E.J."/>
            <person name="Podar M."/>
        </authorList>
    </citation>
    <scope>NUCLEOTIDE SEQUENCE [LARGE SCALE GENOMIC DNA]</scope>
    <source>
        <strain evidence="11 12">ORNL</strain>
    </source>
</reference>
<evidence type="ECO:0000256" key="1">
    <source>
        <dbReference type="ARBA" id="ARBA00004651"/>
    </source>
</evidence>
<dbReference type="PANTHER" id="PTHR30489">
    <property type="entry name" value="LIPOPROTEIN-RELEASING SYSTEM TRANSMEMBRANE PROTEIN LOLE"/>
    <property type="match status" value="1"/>
</dbReference>
<feature type="transmembrane region" description="Helical" evidence="8">
    <location>
        <begin position="21"/>
        <end position="47"/>
    </location>
</feature>
<dbReference type="KEGG" id="deo:CAY53_06440"/>
<dbReference type="Pfam" id="PF02687">
    <property type="entry name" value="FtsX"/>
    <property type="match status" value="1"/>
</dbReference>
<protein>
    <submittedName>
        <fullName evidence="11">Lipoprotein-releasing system transmembrane subunit LolC</fullName>
    </submittedName>
</protein>
<keyword evidence="4" id="KW-1003">Cell membrane</keyword>
<dbReference type="EMBL" id="CP021255">
    <property type="protein sequence ID" value="AVD71168.1"/>
    <property type="molecule type" value="Genomic_DNA"/>
</dbReference>
<evidence type="ECO:0000256" key="3">
    <source>
        <dbReference type="ARBA" id="ARBA00022448"/>
    </source>
</evidence>
<comment type="similarity">
    <text evidence="2">Belongs to the ABC-4 integral membrane protein family. LolC/E subfamily.</text>
</comment>
<keyword evidence="7 8" id="KW-0472">Membrane</keyword>
<dbReference type="Pfam" id="PF12704">
    <property type="entry name" value="MacB_PCD"/>
    <property type="match status" value="1"/>
</dbReference>
<dbReference type="InterPro" id="IPR025857">
    <property type="entry name" value="MacB_PCD"/>
</dbReference>
<evidence type="ECO:0000256" key="6">
    <source>
        <dbReference type="ARBA" id="ARBA00022989"/>
    </source>
</evidence>
<dbReference type="InterPro" id="IPR011925">
    <property type="entry name" value="LolCE_TM"/>
</dbReference>
<sequence>MPAFAWFVSLRYLRAKRKQKFISLITLISILGVAVGVMALIVVLAVYTGFTEGLRDQIIGINSHVIVQSYAGAIRQPRELMAAVAATPGVVAQTPVIYTQALITSNATSSGVVLHGIDPESNQKVVAIGEKMKSGALESLNQEQPPTIVLGSDLARTLQVLPGDRVQLLAPNGPLTPMGVLPKLRVASVSGIFATGMYEYDANAGYLGLDLARSLAGLEPEAVHAIEVRVQDVERADAVAAAIGQRLGSSYVVRDWMQLNQNLFAALKLEKLGIFIALDLIILVAALNIISALIMLVMEKNRDIAILKSMGATTSAIMRIFLYQGLVIGVTGTILGVFSGLGLCRILKTCKIIELPANVYPMSTIPIKVVPADVTLIAVSALVITLLATLYPSRKAAGVQPAEALSYE</sequence>
<evidence type="ECO:0000256" key="2">
    <source>
        <dbReference type="ARBA" id="ARBA00005236"/>
    </source>
</evidence>
<evidence type="ECO:0000256" key="7">
    <source>
        <dbReference type="ARBA" id="ARBA00023136"/>
    </source>
</evidence>
<dbReference type="InterPro" id="IPR051447">
    <property type="entry name" value="Lipoprotein-release_system"/>
</dbReference>
<evidence type="ECO:0000259" key="9">
    <source>
        <dbReference type="Pfam" id="PF02687"/>
    </source>
</evidence>
<feature type="domain" description="ABC3 transporter permease C-terminal" evidence="9">
    <location>
        <begin position="280"/>
        <end position="401"/>
    </location>
</feature>
<evidence type="ECO:0000313" key="12">
    <source>
        <dbReference type="Proteomes" id="UP000239867"/>
    </source>
</evidence>
<keyword evidence="3" id="KW-0813">Transport</keyword>
<comment type="subcellular location">
    <subcellularLocation>
        <location evidence="1">Cell membrane</location>
        <topology evidence="1">Multi-pass membrane protein</topology>
    </subcellularLocation>
</comment>
<name>A0A2L1GNE5_9BACT</name>
<keyword evidence="6 8" id="KW-1133">Transmembrane helix</keyword>
<evidence type="ECO:0000256" key="5">
    <source>
        <dbReference type="ARBA" id="ARBA00022692"/>
    </source>
</evidence>
<keyword evidence="5 8" id="KW-0812">Transmembrane</keyword>
<keyword evidence="12" id="KW-1185">Reference proteome</keyword>
<dbReference type="NCBIfam" id="TIGR02212">
    <property type="entry name" value="lolCE"/>
    <property type="match status" value="1"/>
</dbReference>
<dbReference type="AlphaFoldDB" id="A0A2L1GNE5"/>
<dbReference type="OrthoDB" id="9808461at2"/>
<organism evidence="11 12">
    <name type="scientific">Desulfobulbus oralis</name>
    <dbReference type="NCBI Taxonomy" id="1986146"/>
    <lineage>
        <taxon>Bacteria</taxon>
        <taxon>Pseudomonadati</taxon>
        <taxon>Thermodesulfobacteriota</taxon>
        <taxon>Desulfobulbia</taxon>
        <taxon>Desulfobulbales</taxon>
        <taxon>Desulfobulbaceae</taxon>
        <taxon>Desulfobulbus</taxon>
    </lineage>
</organism>
<feature type="transmembrane region" description="Helical" evidence="8">
    <location>
        <begin position="369"/>
        <end position="391"/>
    </location>
</feature>